<dbReference type="PROSITE" id="PS51063">
    <property type="entry name" value="HTH_CRP_2"/>
    <property type="match status" value="1"/>
</dbReference>
<dbReference type="EMBL" id="LAYJ01000088">
    <property type="protein sequence ID" value="KKI50930.1"/>
    <property type="molecule type" value="Genomic_DNA"/>
</dbReference>
<feature type="domain" description="Cyclic nucleotide-binding" evidence="4">
    <location>
        <begin position="13"/>
        <end position="115"/>
    </location>
</feature>
<dbReference type="GO" id="GO:0003677">
    <property type="term" value="F:DNA binding"/>
    <property type="evidence" value="ECO:0007669"/>
    <property type="project" value="UniProtKB-KW"/>
</dbReference>
<keyword evidence="3" id="KW-0804">Transcription</keyword>
<dbReference type="Pfam" id="PF13545">
    <property type="entry name" value="HTH_Crp_2"/>
    <property type="match status" value="1"/>
</dbReference>
<dbReference type="CDD" id="cd00038">
    <property type="entry name" value="CAP_ED"/>
    <property type="match status" value="1"/>
</dbReference>
<dbReference type="RefSeq" id="WP_046443221.1">
    <property type="nucleotide sequence ID" value="NZ_CAUERS010000008.1"/>
</dbReference>
<dbReference type="PROSITE" id="PS50042">
    <property type="entry name" value="CNMP_BINDING_3"/>
    <property type="match status" value="1"/>
</dbReference>
<keyword evidence="7" id="KW-1185">Reference proteome</keyword>
<dbReference type="AlphaFoldDB" id="A0A0M2NL06"/>
<protein>
    <submittedName>
        <fullName evidence="6">Hcp transcriptional regulator HcpR (Crp/Fnr family)</fullName>
    </submittedName>
</protein>
<dbReference type="GO" id="GO:0006355">
    <property type="term" value="P:regulation of DNA-templated transcription"/>
    <property type="evidence" value="ECO:0007669"/>
    <property type="project" value="InterPro"/>
</dbReference>
<evidence type="ECO:0000259" key="4">
    <source>
        <dbReference type="PROSITE" id="PS50042"/>
    </source>
</evidence>
<evidence type="ECO:0000256" key="1">
    <source>
        <dbReference type="ARBA" id="ARBA00023015"/>
    </source>
</evidence>
<dbReference type="InterPro" id="IPR018490">
    <property type="entry name" value="cNMP-bd_dom_sf"/>
</dbReference>
<dbReference type="Proteomes" id="UP000034076">
    <property type="component" value="Unassembled WGS sequence"/>
</dbReference>
<dbReference type="SUPFAM" id="SSF46785">
    <property type="entry name" value="Winged helix' DNA-binding domain"/>
    <property type="match status" value="1"/>
</dbReference>
<proteinExistence type="predicted"/>
<evidence type="ECO:0000256" key="3">
    <source>
        <dbReference type="ARBA" id="ARBA00023163"/>
    </source>
</evidence>
<dbReference type="Pfam" id="PF00027">
    <property type="entry name" value="cNMP_binding"/>
    <property type="match status" value="1"/>
</dbReference>
<evidence type="ECO:0000313" key="6">
    <source>
        <dbReference type="EMBL" id="KKI50930.1"/>
    </source>
</evidence>
<dbReference type="PATRIC" id="fig|270498.16.peg.758"/>
<reference evidence="6 7" key="1">
    <citation type="submission" date="2015-04" db="EMBL/GenBank/DDBJ databases">
        <title>Draft genome sequence of bacteremic isolate Catabacter hongkongensis type strain HKU16T.</title>
        <authorList>
            <person name="Lau S.K."/>
            <person name="Teng J.L."/>
            <person name="Huang Y."/>
            <person name="Curreem S.O."/>
            <person name="Tsui S.K."/>
            <person name="Woo P.C."/>
        </authorList>
    </citation>
    <scope>NUCLEOTIDE SEQUENCE [LARGE SCALE GENOMIC DNA]</scope>
    <source>
        <strain evidence="6 7">HKU16</strain>
    </source>
</reference>
<comment type="caution">
    <text evidence="6">The sequence shown here is derived from an EMBL/GenBank/DDBJ whole genome shotgun (WGS) entry which is preliminary data.</text>
</comment>
<organism evidence="6 7">
    <name type="scientific">Christensenella hongkongensis</name>
    <dbReference type="NCBI Taxonomy" id="270498"/>
    <lineage>
        <taxon>Bacteria</taxon>
        <taxon>Bacillati</taxon>
        <taxon>Bacillota</taxon>
        <taxon>Clostridia</taxon>
        <taxon>Christensenellales</taxon>
        <taxon>Christensenellaceae</taxon>
        <taxon>Christensenella</taxon>
    </lineage>
</organism>
<name>A0A0M2NL06_9FIRM</name>
<dbReference type="Gene3D" id="2.60.120.10">
    <property type="entry name" value="Jelly Rolls"/>
    <property type="match status" value="1"/>
</dbReference>
<dbReference type="InterPro" id="IPR000595">
    <property type="entry name" value="cNMP-bd_dom"/>
</dbReference>
<dbReference type="SUPFAM" id="SSF51206">
    <property type="entry name" value="cAMP-binding domain-like"/>
    <property type="match status" value="1"/>
</dbReference>
<evidence type="ECO:0000313" key="7">
    <source>
        <dbReference type="Proteomes" id="UP000034076"/>
    </source>
</evidence>
<evidence type="ECO:0000259" key="5">
    <source>
        <dbReference type="PROSITE" id="PS51063"/>
    </source>
</evidence>
<keyword evidence="2" id="KW-0238">DNA-binding</keyword>
<dbReference type="InterPro" id="IPR012318">
    <property type="entry name" value="HTH_CRP"/>
</dbReference>
<feature type="domain" description="HTH crp-type" evidence="5">
    <location>
        <begin position="154"/>
        <end position="222"/>
    </location>
</feature>
<keyword evidence="1" id="KW-0805">Transcription regulation</keyword>
<dbReference type="OrthoDB" id="3176638at2"/>
<dbReference type="InterPro" id="IPR036390">
    <property type="entry name" value="WH_DNA-bd_sf"/>
</dbReference>
<evidence type="ECO:0000256" key="2">
    <source>
        <dbReference type="ARBA" id="ARBA00023125"/>
    </source>
</evidence>
<gene>
    <name evidence="6" type="ORF">CHK_1317</name>
</gene>
<dbReference type="STRING" id="270498.CHK_1317"/>
<sequence>MEQYIEVLQKNELFLETKEQEISAMLACLGYSIRSYPKGDMVWNVGTHIESFGIVLEGQAQVVREDYFGKRSMIAAIPQGGIFGEAFVCAGIRESPVAVVAGQDTRVLFLNVDKLLTTCESACAFHNGLIKRLVRMLARKNVALNEKLDYLGRRTTREKLGAYLLAEYGRKKSNPFLLDINRNELADYLSVDRSAMSRELSRMREEGLIDYWKNSFKILDFEGFQ</sequence>
<accession>A0A0M2NL06</accession>
<dbReference type="SMART" id="SM00100">
    <property type="entry name" value="cNMP"/>
    <property type="match status" value="1"/>
</dbReference>
<dbReference type="InterPro" id="IPR014710">
    <property type="entry name" value="RmlC-like_jellyroll"/>
</dbReference>